<sequence>MDQKDEKETAPSNDAFQYRMGLNDNKAGMEGLDKEKINKIIMDATKGSRFYENELKKDQQVKQRIEKMLQQKALLTSSQINKAQIQVDRMALELERRRNLSHVIVHVDMDAFYAAVEMRDSPELREKPMAVGSMSMLSTSNYLARRFGVRAAMPGFIAKRLCPNLVIVPTNFDKYREVSKEVREIFAEYDPNFLPLSLDEAYLDITDHLEERLTWPEDRRRFVKASTLQKDDSPAVIAGLVTTTEPCEPEQTQCTSPVLFEDSPSFLNEPTLPQSLPDPAEIEEPTENAIVFGTSAEEAVREMRFRIEQK</sequence>
<dbReference type="Pfam" id="PF00817">
    <property type="entry name" value="IMS"/>
    <property type="match status" value="1"/>
</dbReference>
<name>A0ABN9HRR7_9NEOB</name>
<gene>
    <name evidence="2" type="ORF">SPARVUS_LOCUS16655508</name>
</gene>
<dbReference type="InterPro" id="IPR043502">
    <property type="entry name" value="DNA/RNA_pol_sf"/>
</dbReference>
<dbReference type="InterPro" id="IPR050116">
    <property type="entry name" value="DNA_polymerase-Y"/>
</dbReference>
<proteinExistence type="predicted"/>
<reference evidence="2" key="1">
    <citation type="submission" date="2023-05" db="EMBL/GenBank/DDBJ databases">
        <authorList>
            <person name="Stuckert A."/>
        </authorList>
    </citation>
    <scope>NUCLEOTIDE SEQUENCE</scope>
</reference>
<evidence type="ECO:0000313" key="3">
    <source>
        <dbReference type="Proteomes" id="UP001162483"/>
    </source>
</evidence>
<dbReference type="EMBL" id="CATNWA010021920">
    <property type="protein sequence ID" value="CAI9624470.1"/>
    <property type="molecule type" value="Genomic_DNA"/>
</dbReference>
<dbReference type="PANTHER" id="PTHR11076:SF33">
    <property type="entry name" value="DNA POLYMERASE KAPPA"/>
    <property type="match status" value="1"/>
</dbReference>
<protein>
    <recommendedName>
        <fullName evidence="1">UmuC domain-containing protein</fullName>
    </recommendedName>
</protein>
<dbReference type="Proteomes" id="UP001162483">
    <property type="component" value="Unassembled WGS sequence"/>
</dbReference>
<dbReference type="SUPFAM" id="SSF56672">
    <property type="entry name" value="DNA/RNA polymerases"/>
    <property type="match status" value="1"/>
</dbReference>
<organism evidence="2 3">
    <name type="scientific">Staurois parvus</name>
    <dbReference type="NCBI Taxonomy" id="386267"/>
    <lineage>
        <taxon>Eukaryota</taxon>
        <taxon>Metazoa</taxon>
        <taxon>Chordata</taxon>
        <taxon>Craniata</taxon>
        <taxon>Vertebrata</taxon>
        <taxon>Euteleostomi</taxon>
        <taxon>Amphibia</taxon>
        <taxon>Batrachia</taxon>
        <taxon>Anura</taxon>
        <taxon>Neobatrachia</taxon>
        <taxon>Ranoidea</taxon>
        <taxon>Ranidae</taxon>
        <taxon>Staurois</taxon>
    </lineage>
</organism>
<dbReference type="InterPro" id="IPR001126">
    <property type="entry name" value="UmuC"/>
</dbReference>
<dbReference type="Gene3D" id="3.30.70.270">
    <property type="match status" value="1"/>
</dbReference>
<accession>A0ABN9HRR7</accession>
<dbReference type="PANTHER" id="PTHR11076">
    <property type="entry name" value="DNA REPAIR POLYMERASE UMUC / TRANSFERASE FAMILY MEMBER"/>
    <property type="match status" value="1"/>
</dbReference>
<dbReference type="Gene3D" id="1.10.150.810">
    <property type="match status" value="1"/>
</dbReference>
<feature type="non-terminal residue" evidence="2">
    <location>
        <position position="310"/>
    </location>
</feature>
<dbReference type="PROSITE" id="PS50173">
    <property type="entry name" value="UMUC"/>
    <property type="match status" value="1"/>
</dbReference>
<dbReference type="InterPro" id="IPR043128">
    <property type="entry name" value="Rev_trsase/Diguanyl_cyclase"/>
</dbReference>
<evidence type="ECO:0000259" key="1">
    <source>
        <dbReference type="PROSITE" id="PS50173"/>
    </source>
</evidence>
<evidence type="ECO:0000313" key="2">
    <source>
        <dbReference type="EMBL" id="CAI9624470.1"/>
    </source>
</evidence>
<comment type="caution">
    <text evidence="2">The sequence shown here is derived from an EMBL/GenBank/DDBJ whole genome shotgun (WGS) entry which is preliminary data.</text>
</comment>
<keyword evidence="3" id="KW-1185">Reference proteome</keyword>
<dbReference type="Gene3D" id="3.40.1170.60">
    <property type="match status" value="1"/>
</dbReference>
<feature type="domain" description="UmuC" evidence="1">
    <location>
        <begin position="104"/>
        <end position="207"/>
    </location>
</feature>